<evidence type="ECO:0008006" key="3">
    <source>
        <dbReference type="Google" id="ProtNLM"/>
    </source>
</evidence>
<reference evidence="1 2" key="1">
    <citation type="submission" date="2024-08" db="EMBL/GenBank/DDBJ databases">
        <title>Gnathostoma spinigerum genome.</title>
        <authorList>
            <person name="Gonzalez-Bertolin B."/>
            <person name="Monzon S."/>
            <person name="Zaballos A."/>
            <person name="Jimenez P."/>
            <person name="Dekumyoy P."/>
            <person name="Varona S."/>
            <person name="Cuesta I."/>
            <person name="Sumanam S."/>
            <person name="Adisakwattana P."/>
            <person name="Gasser R.B."/>
            <person name="Hernandez-Gonzalez A."/>
            <person name="Young N.D."/>
            <person name="Perteguer M.J."/>
        </authorList>
    </citation>
    <scope>NUCLEOTIDE SEQUENCE [LARGE SCALE GENOMIC DNA]</scope>
    <source>
        <strain evidence="1">AL3</strain>
        <tissue evidence="1">Liver</tissue>
    </source>
</reference>
<evidence type="ECO:0000313" key="1">
    <source>
        <dbReference type="EMBL" id="MFH4985152.1"/>
    </source>
</evidence>
<name>A0ABD6F0T0_9BILA</name>
<feature type="non-terminal residue" evidence="1">
    <location>
        <position position="1"/>
    </location>
</feature>
<evidence type="ECO:0000313" key="2">
    <source>
        <dbReference type="Proteomes" id="UP001608902"/>
    </source>
</evidence>
<protein>
    <recommendedName>
        <fullName evidence="3">Craniofacial development protein 2</fullName>
    </recommendedName>
</protein>
<feature type="non-terminal residue" evidence="1">
    <location>
        <position position="94"/>
    </location>
</feature>
<comment type="caution">
    <text evidence="1">The sequence shown here is derived from an EMBL/GenBank/DDBJ whole genome shotgun (WGS) entry which is preliminary data.</text>
</comment>
<dbReference type="EMBL" id="JBGFUD010078287">
    <property type="protein sequence ID" value="MFH4985152.1"/>
    <property type="molecule type" value="Genomic_DNA"/>
</dbReference>
<dbReference type="InterPro" id="IPR027124">
    <property type="entry name" value="Swc5/CFDP1/2"/>
</dbReference>
<accession>A0ABD6F0T0</accession>
<dbReference type="SUPFAM" id="SSF56219">
    <property type="entry name" value="DNase I-like"/>
    <property type="match status" value="1"/>
</dbReference>
<keyword evidence="2" id="KW-1185">Reference proteome</keyword>
<dbReference type="Gene3D" id="3.60.10.10">
    <property type="entry name" value="Endonuclease/exonuclease/phosphatase"/>
    <property type="match status" value="1"/>
</dbReference>
<proteinExistence type="predicted"/>
<dbReference type="Proteomes" id="UP001608902">
    <property type="component" value="Unassembled WGS sequence"/>
</dbReference>
<dbReference type="PANTHER" id="PTHR23227">
    <property type="entry name" value="BUCENTAUR RELATED"/>
    <property type="match status" value="1"/>
</dbReference>
<dbReference type="PANTHER" id="PTHR23227:SF67">
    <property type="entry name" value="CRANIOFACIAL DEVELOPMENT PROTEIN 2-LIKE"/>
    <property type="match status" value="1"/>
</dbReference>
<gene>
    <name evidence="1" type="ORF">AB6A40_011861</name>
</gene>
<dbReference type="AlphaFoldDB" id="A0ABD6F0T0"/>
<organism evidence="1 2">
    <name type="scientific">Gnathostoma spinigerum</name>
    <dbReference type="NCBI Taxonomy" id="75299"/>
    <lineage>
        <taxon>Eukaryota</taxon>
        <taxon>Metazoa</taxon>
        <taxon>Ecdysozoa</taxon>
        <taxon>Nematoda</taxon>
        <taxon>Chromadorea</taxon>
        <taxon>Rhabditida</taxon>
        <taxon>Spirurina</taxon>
        <taxon>Gnathostomatomorpha</taxon>
        <taxon>Gnathostomatoidea</taxon>
        <taxon>Gnathostomatidae</taxon>
        <taxon>Gnathostoma</taxon>
    </lineage>
</organism>
<sequence>QAYAPTSTSDDDEVEDFYNELDNILEKKSTYTIVMGDLNAKIGRGKEGERYIGRQGIGKRNERGDRIAMMVETKKLYVGNSWFRKNAKRRWTWI</sequence>
<dbReference type="InterPro" id="IPR036691">
    <property type="entry name" value="Endo/exonu/phosph_ase_sf"/>
</dbReference>